<dbReference type="InterPro" id="IPR020850">
    <property type="entry name" value="GED_dom"/>
</dbReference>
<dbReference type="Pfam" id="PF00350">
    <property type="entry name" value="Dynamin_N"/>
    <property type="match status" value="1"/>
</dbReference>
<dbReference type="GO" id="GO:0000266">
    <property type="term" value="P:mitochondrial fission"/>
    <property type="evidence" value="ECO:0007669"/>
    <property type="project" value="TreeGrafter"/>
</dbReference>
<name>A0A397VAE8_9GLOM</name>
<dbReference type="CDD" id="cd08771">
    <property type="entry name" value="DLP_1"/>
    <property type="match status" value="1"/>
</dbReference>
<dbReference type="SMART" id="SM00053">
    <property type="entry name" value="DYNc"/>
    <property type="match status" value="1"/>
</dbReference>
<dbReference type="EMBL" id="QKWP01000640">
    <property type="protein sequence ID" value="RIB16953.1"/>
    <property type="molecule type" value="Genomic_DNA"/>
</dbReference>
<dbReference type="Pfam" id="PF02212">
    <property type="entry name" value="GED"/>
    <property type="match status" value="1"/>
</dbReference>
<dbReference type="GO" id="GO:0006897">
    <property type="term" value="P:endocytosis"/>
    <property type="evidence" value="ECO:0007669"/>
    <property type="project" value="TreeGrafter"/>
</dbReference>
<dbReference type="PROSITE" id="PS51718">
    <property type="entry name" value="G_DYNAMIN_2"/>
    <property type="match status" value="1"/>
</dbReference>
<dbReference type="GO" id="GO:0005525">
    <property type="term" value="F:GTP binding"/>
    <property type="evidence" value="ECO:0007669"/>
    <property type="project" value="InterPro"/>
</dbReference>
<dbReference type="InterPro" id="IPR003130">
    <property type="entry name" value="GED"/>
</dbReference>
<dbReference type="AlphaFoldDB" id="A0A397VAE8"/>
<accession>A0A397VAE8</accession>
<dbReference type="GO" id="GO:0048312">
    <property type="term" value="P:intracellular distribution of mitochondria"/>
    <property type="evidence" value="ECO:0007669"/>
    <property type="project" value="TreeGrafter"/>
</dbReference>
<dbReference type="Gene3D" id="3.40.50.300">
    <property type="entry name" value="P-loop containing nucleotide triphosphate hydrolases"/>
    <property type="match status" value="1"/>
</dbReference>
<dbReference type="InterPro" id="IPR000375">
    <property type="entry name" value="Dynamin_stalk"/>
</dbReference>
<keyword evidence="6" id="KW-0378">Hydrolase</keyword>
<dbReference type="InterPro" id="IPR027417">
    <property type="entry name" value="P-loop_NTPase"/>
</dbReference>
<dbReference type="GO" id="GO:0008017">
    <property type="term" value="F:microtubule binding"/>
    <property type="evidence" value="ECO:0007669"/>
    <property type="project" value="TreeGrafter"/>
</dbReference>
<comment type="caution">
    <text evidence="6">The sequence shown here is derived from an EMBL/GenBank/DDBJ whole genome shotgun (WGS) entry which is preliminary data.</text>
</comment>
<dbReference type="InterPro" id="IPR022812">
    <property type="entry name" value="Dynamin"/>
</dbReference>
<dbReference type="PRINTS" id="PR00195">
    <property type="entry name" value="DYNAMIN"/>
</dbReference>
<evidence type="ECO:0000259" key="4">
    <source>
        <dbReference type="PROSITE" id="PS51388"/>
    </source>
</evidence>
<dbReference type="GO" id="GO:0016020">
    <property type="term" value="C:membrane"/>
    <property type="evidence" value="ECO:0007669"/>
    <property type="project" value="TreeGrafter"/>
</dbReference>
<dbReference type="GO" id="GO:0003924">
    <property type="term" value="F:GTPase activity"/>
    <property type="evidence" value="ECO:0007669"/>
    <property type="project" value="InterPro"/>
</dbReference>
<proteinExistence type="predicted"/>
<keyword evidence="1" id="KW-0547">Nucleotide-binding</keyword>
<dbReference type="PANTHER" id="PTHR11566:SF21">
    <property type="entry name" value="DYNAMIN RELATED PROTEIN 1, ISOFORM A"/>
    <property type="match status" value="1"/>
</dbReference>
<dbReference type="OrthoDB" id="5061070at2759"/>
<evidence type="ECO:0000256" key="1">
    <source>
        <dbReference type="ARBA" id="ARBA00022741"/>
    </source>
</evidence>
<evidence type="ECO:0000313" key="7">
    <source>
        <dbReference type="Proteomes" id="UP000266673"/>
    </source>
</evidence>
<feature type="domain" description="Dynamin-type G" evidence="5">
    <location>
        <begin position="33"/>
        <end position="344"/>
    </location>
</feature>
<feature type="region of interest" description="Disordered" evidence="3">
    <location>
        <begin position="439"/>
        <end position="472"/>
    </location>
</feature>
<dbReference type="SUPFAM" id="SSF52540">
    <property type="entry name" value="P-loop containing nucleoside triphosphate hydrolases"/>
    <property type="match status" value="1"/>
</dbReference>
<protein>
    <submittedName>
        <fullName evidence="6">P-loop containing nucleoside triphosphate hydrolase protein</fullName>
    </submittedName>
</protein>
<feature type="domain" description="GED" evidence="4">
    <location>
        <begin position="616"/>
        <end position="709"/>
    </location>
</feature>
<dbReference type="Gene3D" id="1.20.120.1240">
    <property type="entry name" value="Dynamin, middle domain"/>
    <property type="match status" value="1"/>
</dbReference>
<dbReference type="InterPro" id="IPR030381">
    <property type="entry name" value="G_DYNAMIN_dom"/>
</dbReference>
<dbReference type="STRING" id="44941.A0A397VAE8"/>
<dbReference type="InterPro" id="IPR001401">
    <property type="entry name" value="Dynamin_GTPase"/>
</dbReference>
<dbReference type="PANTHER" id="PTHR11566">
    <property type="entry name" value="DYNAMIN"/>
    <property type="match status" value="1"/>
</dbReference>
<dbReference type="InterPro" id="IPR045063">
    <property type="entry name" value="Dynamin_N"/>
</dbReference>
<dbReference type="Proteomes" id="UP000266673">
    <property type="component" value="Unassembled WGS sequence"/>
</dbReference>
<dbReference type="PROSITE" id="PS51388">
    <property type="entry name" value="GED"/>
    <property type="match status" value="1"/>
</dbReference>
<dbReference type="GO" id="GO:0016559">
    <property type="term" value="P:peroxisome fission"/>
    <property type="evidence" value="ECO:0007669"/>
    <property type="project" value="TreeGrafter"/>
</dbReference>
<gene>
    <name evidence="6" type="ORF">C2G38_2188603</name>
</gene>
<sequence>MVQVDIANFQYAREASNYVKILNELRRLGAQFAINLPTIVFCGNQSVGKSSLLEAISGVKLPRSDGTCTRCVMELRLIESVKRWSCQLSIRKEYDEHGKQLKSPLEKKFGEPFNDPDMVEIMTRRAQKALLNPADNNDGYLDWDFGNQTYDEDSRTNALKFTKNVVCIEIKGPDVPNLSLIDLPGIIQHVDRAEDRRFIGLIEELVKDYIRNDKSIIIATITCKDEIENQPIVTYAKEADQGGIRTLGVLTKPDQIEEDTYDIWLKILRGEAYKLDLGYYVVKNPSKRQLNEGISFEEAREDENRFFENEEPWNRFHMQERIGIKNLQNKLSKLLIKAIKRELPNILKSVNEQLDEIRQRLSLLPKPILLDNPKMELVRMVQTCFTNIKSDIKLWNELNKQFEQFRDEFYNLRPIFVVGCIVDDATKKSSPAKFDLLKEKGEYPTPDHGNVPNVPNSSRSNTRSNNNVGTDQLEEVKGSDITEIMRTARGILLPGFIPYPAVAMIIQNRKKKWNRPSTDCLNAVHRIMIELVDNTLENTFLRFPKLVMLMKNKGRAWLDECRDQTANQINLTYQMELNTYPYTLDDKLMIDLKMEFLEALREAAKHEITTKTPSDTLNVVASVMAYLKIAIKRYVDVIPLTIIHMYINGFSERIKEKLMEAFANNNDESINDLAEEDENIKNQRDDLINREKYLKEVLSKLENFGVVEYSEN</sequence>
<dbReference type="GO" id="GO:0005874">
    <property type="term" value="C:microtubule"/>
    <property type="evidence" value="ECO:0007669"/>
    <property type="project" value="TreeGrafter"/>
</dbReference>
<evidence type="ECO:0000259" key="5">
    <source>
        <dbReference type="PROSITE" id="PS51718"/>
    </source>
</evidence>
<organism evidence="6 7">
    <name type="scientific">Gigaspora rosea</name>
    <dbReference type="NCBI Taxonomy" id="44941"/>
    <lineage>
        <taxon>Eukaryota</taxon>
        <taxon>Fungi</taxon>
        <taxon>Fungi incertae sedis</taxon>
        <taxon>Mucoromycota</taxon>
        <taxon>Glomeromycotina</taxon>
        <taxon>Glomeromycetes</taxon>
        <taxon>Diversisporales</taxon>
        <taxon>Gigasporaceae</taxon>
        <taxon>Gigaspora</taxon>
    </lineage>
</organism>
<reference evidence="6 7" key="1">
    <citation type="submission" date="2018-06" db="EMBL/GenBank/DDBJ databases">
        <title>Comparative genomics reveals the genomic features of Rhizophagus irregularis, R. cerebriforme, R. diaphanum and Gigaspora rosea, and their symbiotic lifestyle signature.</title>
        <authorList>
            <person name="Morin E."/>
            <person name="San Clemente H."/>
            <person name="Chen E.C.H."/>
            <person name="De La Providencia I."/>
            <person name="Hainaut M."/>
            <person name="Kuo A."/>
            <person name="Kohler A."/>
            <person name="Murat C."/>
            <person name="Tang N."/>
            <person name="Roy S."/>
            <person name="Loubradou J."/>
            <person name="Henrissat B."/>
            <person name="Grigoriev I.V."/>
            <person name="Corradi N."/>
            <person name="Roux C."/>
            <person name="Martin F.M."/>
        </authorList>
    </citation>
    <scope>NUCLEOTIDE SEQUENCE [LARGE SCALE GENOMIC DNA]</scope>
    <source>
        <strain evidence="6 7">DAOM 194757</strain>
    </source>
</reference>
<evidence type="ECO:0000313" key="6">
    <source>
        <dbReference type="EMBL" id="RIB16953.1"/>
    </source>
</evidence>
<evidence type="ECO:0000256" key="3">
    <source>
        <dbReference type="SAM" id="MobiDB-lite"/>
    </source>
</evidence>
<keyword evidence="7" id="KW-1185">Reference proteome</keyword>
<evidence type="ECO:0000256" key="2">
    <source>
        <dbReference type="ARBA" id="ARBA00023134"/>
    </source>
</evidence>
<feature type="compositionally biased region" description="Low complexity" evidence="3">
    <location>
        <begin position="449"/>
        <end position="470"/>
    </location>
</feature>
<dbReference type="Pfam" id="PF01031">
    <property type="entry name" value="Dynamin_M"/>
    <property type="match status" value="2"/>
</dbReference>
<keyword evidence="2" id="KW-0342">GTP-binding</keyword>
<dbReference type="GO" id="GO:0005739">
    <property type="term" value="C:mitochondrion"/>
    <property type="evidence" value="ECO:0007669"/>
    <property type="project" value="TreeGrafter"/>
</dbReference>